<dbReference type="EMBL" id="AEEF01000068">
    <property type="protein sequence ID" value="EFM04090.1"/>
    <property type="molecule type" value="Genomic_DNA"/>
</dbReference>
<dbReference type="HOGENOM" id="CLU_192946_0_0_4"/>
<protein>
    <submittedName>
        <fullName evidence="2">Uncharacterized protein</fullName>
    </submittedName>
</protein>
<feature type="compositionally biased region" description="Basic and acidic residues" evidence="1">
    <location>
        <begin position="11"/>
        <end position="22"/>
    </location>
</feature>
<dbReference type="AlphaFoldDB" id="E0NA79"/>
<feature type="region of interest" description="Disordered" evidence="1">
    <location>
        <begin position="1"/>
        <end position="83"/>
    </location>
</feature>
<feature type="non-terminal residue" evidence="2">
    <location>
        <position position="1"/>
    </location>
</feature>
<evidence type="ECO:0000313" key="3">
    <source>
        <dbReference type="Proteomes" id="UP000005526"/>
    </source>
</evidence>
<comment type="caution">
    <text evidence="2">The sequence shown here is derived from an EMBL/GenBank/DDBJ whole genome shotgun (WGS) entry which is preliminary data.</text>
</comment>
<name>E0NA79_NEIM3</name>
<proteinExistence type="predicted"/>
<organism evidence="2 3">
    <name type="scientific">Neisseria meningitidis serogroup B (strain ATCC 13091 / M2091)</name>
    <dbReference type="NCBI Taxonomy" id="862513"/>
    <lineage>
        <taxon>Bacteria</taxon>
        <taxon>Pseudomonadati</taxon>
        <taxon>Pseudomonadota</taxon>
        <taxon>Betaproteobacteria</taxon>
        <taxon>Neisseriales</taxon>
        <taxon>Neisseriaceae</taxon>
        <taxon>Neisseria</taxon>
    </lineage>
</organism>
<reference evidence="2 3" key="1">
    <citation type="submission" date="2010-07" db="EMBL/GenBank/DDBJ databases">
        <authorList>
            <person name="Muzny D."/>
            <person name="Qin X."/>
            <person name="Deng J."/>
            <person name="Jiang H."/>
            <person name="Liu Y."/>
            <person name="Qu J."/>
            <person name="Song X.-Z."/>
            <person name="Zhang L."/>
            <person name="Thornton R."/>
            <person name="Coyle M."/>
            <person name="Francisco L."/>
            <person name="Jackson L."/>
            <person name="Javaid M."/>
            <person name="Korchina V."/>
            <person name="Kovar C."/>
            <person name="Mata R."/>
            <person name="Mathew T."/>
            <person name="Ngo R."/>
            <person name="Nguyen L."/>
            <person name="Nguyen N."/>
            <person name="Okwuonu G."/>
            <person name="Ongeri F."/>
            <person name="Pham C."/>
            <person name="Simmons D."/>
            <person name="Wilczek-Boney K."/>
            <person name="Hale W."/>
            <person name="Jakkamsetti A."/>
            <person name="Pham P."/>
            <person name="Ruth R."/>
            <person name="San Lucas F."/>
            <person name="Warren J."/>
            <person name="Zhang J."/>
            <person name="Zhao Z."/>
            <person name="Zhou C."/>
            <person name="Zhu D."/>
            <person name="Lee S."/>
            <person name="Bess C."/>
            <person name="Blankenburg K."/>
            <person name="Forbes L."/>
            <person name="Fu Q."/>
            <person name="Gubbala S."/>
            <person name="Hirani K."/>
            <person name="Jayaseelan J.C."/>
            <person name="Lara F."/>
            <person name="Munidasa M."/>
            <person name="Palculict T."/>
            <person name="Patil S."/>
            <person name="Pu L.-L."/>
            <person name="Saada N."/>
            <person name="Tang L."/>
            <person name="Weissenberger G."/>
            <person name="Zhu Y."/>
            <person name="Hemphill L."/>
            <person name="Shang Y."/>
            <person name="Youmans B."/>
            <person name="Ayvaz T."/>
            <person name="Ross M."/>
            <person name="Santibanez J."/>
            <person name="Aqrawi P."/>
            <person name="Gross S."/>
            <person name="Joshi V."/>
            <person name="Fowler G."/>
            <person name="Nazareth L."/>
            <person name="Reid J."/>
            <person name="Worley K."/>
            <person name="Petrosino J."/>
            <person name="Highlander S."/>
            <person name="Gibbs R."/>
        </authorList>
    </citation>
    <scope>NUCLEOTIDE SEQUENCE [LARGE SCALE GENOMIC DNA]</scope>
    <source>
        <strain evidence="2 3">ATCC 13091</strain>
    </source>
</reference>
<evidence type="ECO:0000256" key="1">
    <source>
        <dbReference type="SAM" id="MobiDB-lite"/>
    </source>
</evidence>
<gene>
    <name evidence="2" type="ORF">HMPREF0602_1410</name>
</gene>
<sequence length="83" mass="9743">NPSVRKPAPRHSHEPTSRHYHESGNLGRRVKKTYIPSFPHKRESKNKKSQKFNGRTEPRKSASRLRLNNRTKEAEIKTSGFFF</sequence>
<dbReference type="Proteomes" id="UP000005526">
    <property type="component" value="Unassembled WGS sequence"/>
</dbReference>
<evidence type="ECO:0000313" key="2">
    <source>
        <dbReference type="EMBL" id="EFM04090.1"/>
    </source>
</evidence>
<accession>E0NA79</accession>